<feature type="transmembrane region" description="Helical" evidence="2">
    <location>
        <begin position="71"/>
        <end position="96"/>
    </location>
</feature>
<evidence type="ECO:0000313" key="3">
    <source>
        <dbReference type="EMBL" id="BAY55914.1"/>
    </source>
</evidence>
<evidence type="ECO:0000256" key="2">
    <source>
        <dbReference type="SAM" id="Phobius"/>
    </source>
</evidence>
<feature type="coiled-coil region" evidence="1">
    <location>
        <begin position="121"/>
        <end position="155"/>
    </location>
</feature>
<sequence>MNPLTPTGISERMQQIEGTLSGVGEKMKETATLPLLEARSLSDAITANVQNSVHAWIDAHPIFAWILLHPLWSIGIAIFVLWLAFSLLTALVDAVVQLISSILKLPLTGFKRLLLPRRFAKSDSSQRLIEVLDRLEALRQEQDDLLKQVKTMLASERNVKERAVSSDQTLSAKR</sequence>
<name>A0A1Z4JGM0_LEPBY</name>
<keyword evidence="4" id="KW-1185">Reference proteome</keyword>
<keyword evidence="2" id="KW-0472">Membrane</keyword>
<evidence type="ECO:0000256" key="1">
    <source>
        <dbReference type="SAM" id="Coils"/>
    </source>
</evidence>
<keyword evidence="1" id="KW-0175">Coiled coil</keyword>
<dbReference type="EMBL" id="AP018203">
    <property type="protein sequence ID" value="BAY55914.1"/>
    <property type="molecule type" value="Genomic_DNA"/>
</dbReference>
<keyword evidence="2" id="KW-0812">Transmembrane</keyword>
<organism evidence="3 4">
    <name type="scientific">Leptolyngbya boryana NIES-2135</name>
    <dbReference type="NCBI Taxonomy" id="1973484"/>
    <lineage>
        <taxon>Bacteria</taxon>
        <taxon>Bacillati</taxon>
        <taxon>Cyanobacteriota</taxon>
        <taxon>Cyanophyceae</taxon>
        <taxon>Leptolyngbyales</taxon>
        <taxon>Leptolyngbyaceae</taxon>
        <taxon>Leptolyngbya group</taxon>
        <taxon>Leptolyngbya</taxon>
    </lineage>
</organism>
<dbReference type="Proteomes" id="UP000217895">
    <property type="component" value="Chromosome"/>
</dbReference>
<reference evidence="3 4" key="1">
    <citation type="submission" date="2017-06" db="EMBL/GenBank/DDBJ databases">
        <title>Genome sequencing of cyanobaciteial culture collection at National Institute for Environmental Studies (NIES).</title>
        <authorList>
            <person name="Hirose Y."/>
            <person name="Shimura Y."/>
            <person name="Fujisawa T."/>
            <person name="Nakamura Y."/>
            <person name="Kawachi M."/>
        </authorList>
    </citation>
    <scope>NUCLEOTIDE SEQUENCE [LARGE SCALE GENOMIC DNA]</scope>
    <source>
        <strain evidence="3 4">NIES-2135</strain>
    </source>
</reference>
<proteinExistence type="predicted"/>
<evidence type="ECO:0000313" key="4">
    <source>
        <dbReference type="Proteomes" id="UP000217895"/>
    </source>
</evidence>
<dbReference type="AlphaFoldDB" id="A0A1Z4JGM0"/>
<accession>A0A1Z4JGM0</accession>
<gene>
    <name evidence="3" type="ORF">NIES2135_27400</name>
</gene>
<keyword evidence="2" id="KW-1133">Transmembrane helix</keyword>
<protein>
    <submittedName>
        <fullName evidence="3">Uncharacterized protein</fullName>
    </submittedName>
</protein>